<keyword evidence="2" id="KW-1185">Reference proteome</keyword>
<dbReference type="InterPro" id="IPR032675">
    <property type="entry name" value="LRR_dom_sf"/>
</dbReference>
<evidence type="ECO:0000313" key="2">
    <source>
        <dbReference type="Proteomes" id="UP000756132"/>
    </source>
</evidence>
<sequence length="458" mass="52852">MSLVDLPVELLQKIIREHCNNKAIHALRLTCRDTCIAANELLLRQHPIYDHKTHIEQLAEIAEGRADIRKGVKRFTFLIDRLEPCNTFGGWNSARKRSFQHGADQTYHILRRIKANQPAPTDSELCKTLERWHEENTLIETWPKKMKTLAMDRYSRYRELVEYQAMLECNSNLRTRLSTFFAACPNLQHLHFSIKSSPQGRLLDRTFQSGLVIPKGDVDGGTFHFRETLLAAYDAKIIVKRLTINQLEHCITEDPEWMRVKEIHQVLQHVEDLHWSFAQCQLMDTEPYMIMDDFHEAFAAGRMREVLMHCPKLRKLDFCGPDADSGQEDENFPQLRHIVGEQYWDNLQDVSLSNIRSTAQEFASFLLRHAPTLQSIYLCDFHLTEGDWGVCLGMIAGKLPLLRKVVLERSLSSVEHGGADYWFDDSPSPDFPVDRLEPFVEWLIKGGQKSTVGSRGPA</sequence>
<dbReference type="GeneID" id="71983555"/>
<accession>A0A9Q8LAU7</accession>
<evidence type="ECO:0000313" key="1">
    <source>
        <dbReference type="EMBL" id="UJO14014.1"/>
    </source>
</evidence>
<proteinExistence type="predicted"/>
<reference evidence="1" key="2">
    <citation type="journal article" date="2022" name="Microb. Genom.">
        <title>A chromosome-scale genome assembly of the tomato pathogen Cladosporium fulvum reveals a compartmentalized genome architecture and the presence of a dispensable chromosome.</title>
        <authorList>
            <person name="Zaccaron A.Z."/>
            <person name="Chen L.H."/>
            <person name="Samaras A."/>
            <person name="Stergiopoulos I."/>
        </authorList>
    </citation>
    <scope>NUCLEOTIDE SEQUENCE</scope>
    <source>
        <strain evidence="1">Race5_Kim</strain>
    </source>
</reference>
<dbReference type="EMBL" id="CP090164">
    <property type="protein sequence ID" value="UJO14014.1"/>
    <property type="molecule type" value="Genomic_DNA"/>
</dbReference>
<dbReference type="RefSeq" id="XP_047758380.1">
    <property type="nucleotide sequence ID" value="XM_047902825.1"/>
</dbReference>
<protein>
    <recommendedName>
        <fullName evidence="3">F-box domain-containing protein</fullName>
    </recommendedName>
</protein>
<dbReference type="AlphaFoldDB" id="A0A9Q8LAU7"/>
<name>A0A9Q8LAU7_PASFU</name>
<dbReference type="Proteomes" id="UP000756132">
    <property type="component" value="Chromosome 2"/>
</dbReference>
<evidence type="ECO:0008006" key="3">
    <source>
        <dbReference type="Google" id="ProtNLM"/>
    </source>
</evidence>
<organism evidence="1 2">
    <name type="scientific">Passalora fulva</name>
    <name type="common">Tomato leaf mold</name>
    <name type="synonym">Cladosporium fulvum</name>
    <dbReference type="NCBI Taxonomy" id="5499"/>
    <lineage>
        <taxon>Eukaryota</taxon>
        <taxon>Fungi</taxon>
        <taxon>Dikarya</taxon>
        <taxon>Ascomycota</taxon>
        <taxon>Pezizomycotina</taxon>
        <taxon>Dothideomycetes</taxon>
        <taxon>Dothideomycetidae</taxon>
        <taxon>Mycosphaerellales</taxon>
        <taxon>Mycosphaerellaceae</taxon>
        <taxon>Fulvia</taxon>
    </lineage>
</organism>
<dbReference type="SUPFAM" id="SSF52047">
    <property type="entry name" value="RNI-like"/>
    <property type="match status" value="1"/>
</dbReference>
<dbReference type="KEGG" id="ffu:CLAFUR5_03677"/>
<dbReference type="OMA" id="WHEENTL"/>
<gene>
    <name evidence="1" type="ORF">CLAFUR5_03677</name>
</gene>
<dbReference type="Gene3D" id="3.80.10.10">
    <property type="entry name" value="Ribonuclease Inhibitor"/>
    <property type="match status" value="1"/>
</dbReference>
<reference evidence="1" key="1">
    <citation type="submission" date="2021-12" db="EMBL/GenBank/DDBJ databases">
        <authorList>
            <person name="Zaccaron A."/>
            <person name="Stergiopoulos I."/>
        </authorList>
    </citation>
    <scope>NUCLEOTIDE SEQUENCE</scope>
    <source>
        <strain evidence="1">Race5_Kim</strain>
    </source>
</reference>